<reference evidence="2" key="2">
    <citation type="submission" date="2015-01" db="EMBL/GenBank/DDBJ databases">
        <title>Evolutionary Origins and Diversification of the Mycorrhizal Mutualists.</title>
        <authorList>
            <consortium name="DOE Joint Genome Institute"/>
            <consortium name="Mycorrhizal Genomics Consortium"/>
            <person name="Kohler A."/>
            <person name="Kuo A."/>
            <person name="Nagy L.G."/>
            <person name="Floudas D."/>
            <person name="Copeland A."/>
            <person name="Barry K.W."/>
            <person name="Cichocki N."/>
            <person name="Veneault-Fourrey C."/>
            <person name="LaButti K."/>
            <person name="Lindquist E.A."/>
            <person name="Lipzen A."/>
            <person name="Lundell T."/>
            <person name="Morin E."/>
            <person name="Murat C."/>
            <person name="Riley R."/>
            <person name="Ohm R."/>
            <person name="Sun H."/>
            <person name="Tunlid A."/>
            <person name="Henrissat B."/>
            <person name="Grigoriev I.V."/>
            <person name="Hibbett D.S."/>
            <person name="Martin F."/>
        </authorList>
    </citation>
    <scope>NUCLEOTIDE SEQUENCE [LARGE SCALE GENOMIC DNA]</scope>
    <source>
        <strain evidence="2">ATCC 200175</strain>
    </source>
</reference>
<dbReference type="Proteomes" id="UP000053647">
    <property type="component" value="Unassembled WGS sequence"/>
</dbReference>
<organism evidence="1 2">
    <name type="scientific">Paxillus involutus ATCC 200175</name>
    <dbReference type="NCBI Taxonomy" id="664439"/>
    <lineage>
        <taxon>Eukaryota</taxon>
        <taxon>Fungi</taxon>
        <taxon>Dikarya</taxon>
        <taxon>Basidiomycota</taxon>
        <taxon>Agaricomycotina</taxon>
        <taxon>Agaricomycetes</taxon>
        <taxon>Agaricomycetidae</taxon>
        <taxon>Boletales</taxon>
        <taxon>Paxilineae</taxon>
        <taxon>Paxillaceae</taxon>
        <taxon>Paxillus</taxon>
    </lineage>
</organism>
<proteinExistence type="predicted"/>
<protein>
    <submittedName>
        <fullName evidence="1">Uncharacterized protein</fullName>
    </submittedName>
</protein>
<accession>A0A0C9SV82</accession>
<evidence type="ECO:0000313" key="1">
    <source>
        <dbReference type="EMBL" id="KIJ06500.1"/>
    </source>
</evidence>
<evidence type="ECO:0000313" key="2">
    <source>
        <dbReference type="Proteomes" id="UP000053647"/>
    </source>
</evidence>
<gene>
    <name evidence="1" type="ORF">PAXINDRAFT_158708</name>
</gene>
<sequence>MMDFTFMGAETIHSPVKSGPWMILERHGLLKAESFVNTVVGDGPVLGMFVNARYWNGSVMPAIVPKYTAWSRAAQVSEVSYRNATSTTPDVETEEYRVPECEELAGVSYQQE</sequence>
<dbReference type="OrthoDB" id="10496699at2759"/>
<dbReference type="AlphaFoldDB" id="A0A0C9SV82"/>
<keyword evidence="2" id="KW-1185">Reference proteome</keyword>
<name>A0A0C9SV82_PAXIN</name>
<dbReference type="HOGENOM" id="CLU_2146666_0_0_1"/>
<reference evidence="1 2" key="1">
    <citation type="submission" date="2014-06" db="EMBL/GenBank/DDBJ databases">
        <authorList>
            <consortium name="DOE Joint Genome Institute"/>
            <person name="Kuo A."/>
            <person name="Kohler A."/>
            <person name="Nagy L.G."/>
            <person name="Floudas D."/>
            <person name="Copeland A."/>
            <person name="Barry K.W."/>
            <person name="Cichocki N."/>
            <person name="Veneault-Fourrey C."/>
            <person name="LaButti K."/>
            <person name="Lindquist E.A."/>
            <person name="Lipzen A."/>
            <person name="Lundell T."/>
            <person name="Morin E."/>
            <person name="Murat C."/>
            <person name="Sun H."/>
            <person name="Tunlid A."/>
            <person name="Henrissat B."/>
            <person name="Grigoriev I.V."/>
            <person name="Hibbett D.S."/>
            <person name="Martin F."/>
            <person name="Nordberg H.P."/>
            <person name="Cantor M.N."/>
            <person name="Hua S.X."/>
        </authorList>
    </citation>
    <scope>NUCLEOTIDE SEQUENCE [LARGE SCALE GENOMIC DNA]</scope>
    <source>
        <strain evidence="1 2">ATCC 200175</strain>
    </source>
</reference>
<dbReference type="EMBL" id="KN820295">
    <property type="protein sequence ID" value="KIJ06500.1"/>
    <property type="molecule type" value="Genomic_DNA"/>
</dbReference>